<evidence type="ECO:0000313" key="1">
    <source>
        <dbReference type="EMBL" id="TDR55995.1"/>
    </source>
</evidence>
<comment type="caution">
    <text evidence="1">The sequence shown here is derived from an EMBL/GenBank/DDBJ whole genome shotgun (WGS) entry which is preliminary data.</text>
</comment>
<sequence length="214" mass="24366">MLTHAQLKARQRDERHAHAEGIALRIHRALSWLARAELCDDEDGRFIFLWIAFNAAYANDLGEMQVTQGRLLGKFLKRLDALDDQGRLHQLVWSRYPGAIRILLDNRYVFQPFWDHQNGQAGSEDWEAKFTSAKRAAHASLASQDTGTVLSIVFQRLYTLRNQLIHGGATWGSSVNREQLRDANNIMGDAVPVIIEILLDNTDKLWGDACYPVR</sequence>
<dbReference type="AlphaFoldDB" id="A0A4R6ZTL9"/>
<evidence type="ECO:0000313" key="2">
    <source>
        <dbReference type="Proteomes" id="UP000295212"/>
    </source>
</evidence>
<protein>
    <submittedName>
        <fullName evidence="1">Uncharacterized protein</fullName>
    </submittedName>
</protein>
<name>A0A4R6ZTL9_9GAMM</name>
<dbReference type="EMBL" id="SNZJ01000005">
    <property type="protein sequence ID" value="TDR55995.1"/>
    <property type="molecule type" value="Genomic_DNA"/>
</dbReference>
<proteinExistence type="predicted"/>
<dbReference type="Proteomes" id="UP000295212">
    <property type="component" value="Unassembled WGS sequence"/>
</dbReference>
<accession>A0A4R6ZTL9</accession>
<dbReference type="RefSeq" id="WP_208108458.1">
    <property type="nucleotide sequence ID" value="NZ_SNZJ01000005.1"/>
</dbReference>
<organism evidence="1 2">
    <name type="scientific">Halomonas ventosae</name>
    <dbReference type="NCBI Taxonomy" id="229007"/>
    <lineage>
        <taxon>Bacteria</taxon>
        <taxon>Pseudomonadati</taxon>
        <taxon>Pseudomonadota</taxon>
        <taxon>Gammaproteobacteria</taxon>
        <taxon>Oceanospirillales</taxon>
        <taxon>Halomonadaceae</taxon>
        <taxon>Halomonas</taxon>
    </lineage>
</organism>
<gene>
    <name evidence="1" type="ORF">DFP85_105169</name>
</gene>
<reference evidence="1 2" key="1">
    <citation type="submission" date="2019-03" db="EMBL/GenBank/DDBJ databases">
        <title>Genomic Encyclopedia of Type Strains, Phase III (KMG-III): the genomes of soil and plant-associated and newly described type strains.</title>
        <authorList>
            <person name="Whitman W."/>
        </authorList>
    </citation>
    <scope>NUCLEOTIDE SEQUENCE [LARGE SCALE GENOMIC DNA]</scope>
    <source>
        <strain evidence="1 2">CECT 5797</strain>
    </source>
</reference>